<name>A0ABR4SMK8_9MICO</name>
<accession>A0ABR4SMK8</accession>
<gene>
    <name evidence="3" type="ORF">DHOM_03450</name>
</gene>
<evidence type="ECO:0000313" key="3">
    <source>
        <dbReference type="EMBL" id="KDS93838.1"/>
    </source>
</evidence>
<dbReference type="EMBL" id="JDRS01000003">
    <property type="protein sequence ID" value="KDS93838.1"/>
    <property type="molecule type" value="Genomic_DNA"/>
</dbReference>
<dbReference type="RefSeq" id="WP_052126716.1">
    <property type="nucleotide sequence ID" value="NZ_KN323183.1"/>
</dbReference>
<feature type="transmembrane region" description="Helical" evidence="1">
    <location>
        <begin position="28"/>
        <end position="49"/>
    </location>
</feature>
<dbReference type="Pfam" id="PF07811">
    <property type="entry name" value="TadE"/>
    <property type="match status" value="1"/>
</dbReference>
<dbReference type="InterPro" id="IPR012495">
    <property type="entry name" value="TadE-like_dom"/>
</dbReference>
<evidence type="ECO:0000259" key="2">
    <source>
        <dbReference type="Pfam" id="PF07811"/>
    </source>
</evidence>
<keyword evidence="4" id="KW-1185">Reference proteome</keyword>
<reference evidence="3 4" key="1">
    <citation type="submission" date="2014-01" db="EMBL/GenBank/DDBJ databases">
        <title>Draft genome sequence of the multidrug-resistant clinical isolate Dermabacter hominis 1368.</title>
        <authorList>
            <person name="Albersmeier A."/>
            <person name="Bomholt C."/>
            <person name="Glaub A."/>
            <person name="Ruckert C."/>
            <person name="Soriano F."/>
            <person name="Fernandez-Natal I."/>
            <person name="Tauch A."/>
        </authorList>
    </citation>
    <scope>NUCLEOTIDE SEQUENCE [LARGE SCALE GENOMIC DNA]</scope>
    <source>
        <strain evidence="3 4">1368</strain>
    </source>
</reference>
<sequence>MTPEAETRARTLRRALRADSGAATAETAVVLIAVFALLALVMSLGGLFISHARLAEGARTAAREMMISADPNSAVAKAKVVSGKEATFTVSTSGEWVTVEAHATWHVGGPILGATFPLEARAHTRLEPHLVRNGP</sequence>
<keyword evidence="1" id="KW-1133">Transmembrane helix</keyword>
<keyword evidence="1" id="KW-0472">Membrane</keyword>
<proteinExistence type="predicted"/>
<protein>
    <recommendedName>
        <fullName evidence="2">TadE-like domain-containing protein</fullName>
    </recommendedName>
</protein>
<dbReference type="Proteomes" id="UP000030182">
    <property type="component" value="Unassembled WGS sequence"/>
</dbReference>
<evidence type="ECO:0000313" key="4">
    <source>
        <dbReference type="Proteomes" id="UP000030182"/>
    </source>
</evidence>
<keyword evidence="1" id="KW-0812">Transmembrane</keyword>
<organism evidence="3 4">
    <name type="scientific">Dermabacter hominis 1368</name>
    <dbReference type="NCBI Taxonomy" id="1450519"/>
    <lineage>
        <taxon>Bacteria</taxon>
        <taxon>Bacillati</taxon>
        <taxon>Actinomycetota</taxon>
        <taxon>Actinomycetes</taxon>
        <taxon>Micrococcales</taxon>
        <taxon>Dermabacteraceae</taxon>
        <taxon>Dermabacter</taxon>
    </lineage>
</organism>
<evidence type="ECO:0000256" key="1">
    <source>
        <dbReference type="SAM" id="Phobius"/>
    </source>
</evidence>
<feature type="domain" description="TadE-like" evidence="2">
    <location>
        <begin position="21"/>
        <end position="63"/>
    </location>
</feature>
<comment type="caution">
    <text evidence="3">The sequence shown here is derived from an EMBL/GenBank/DDBJ whole genome shotgun (WGS) entry which is preliminary data.</text>
</comment>